<keyword evidence="1" id="KW-0732">Signal</keyword>
<feature type="chain" id="PRO_5013648354" description="DUF2808 domain-containing protein" evidence="1">
    <location>
        <begin position="21"/>
        <end position="200"/>
    </location>
</feature>
<evidence type="ECO:0000313" key="3">
    <source>
        <dbReference type="Proteomes" id="UP000231343"/>
    </source>
</evidence>
<gene>
    <name evidence="2" type="ORF">COT42_01765</name>
</gene>
<accession>A0A2H0Y306</accession>
<name>A0A2H0Y306_UNCSA</name>
<evidence type="ECO:0000313" key="2">
    <source>
        <dbReference type="EMBL" id="PIS31158.1"/>
    </source>
</evidence>
<dbReference type="EMBL" id="PEYM01000035">
    <property type="protein sequence ID" value="PIS31158.1"/>
    <property type="molecule type" value="Genomic_DNA"/>
</dbReference>
<dbReference type="Proteomes" id="UP000231343">
    <property type="component" value="Unassembled WGS sequence"/>
</dbReference>
<evidence type="ECO:0000256" key="1">
    <source>
        <dbReference type="SAM" id="SignalP"/>
    </source>
</evidence>
<proteinExistence type="predicted"/>
<reference evidence="2 3" key="1">
    <citation type="submission" date="2017-09" db="EMBL/GenBank/DDBJ databases">
        <title>Depth-based differentiation of microbial function through sediment-hosted aquifers and enrichment of novel symbionts in the deep terrestrial subsurface.</title>
        <authorList>
            <person name="Probst A.J."/>
            <person name="Ladd B."/>
            <person name="Jarett J.K."/>
            <person name="Geller-Mcgrath D.E."/>
            <person name="Sieber C.M."/>
            <person name="Emerson J.B."/>
            <person name="Anantharaman K."/>
            <person name="Thomas B.C."/>
            <person name="Malmstrom R."/>
            <person name="Stieglmeier M."/>
            <person name="Klingl A."/>
            <person name="Woyke T."/>
            <person name="Ryan C.M."/>
            <person name="Banfield J.F."/>
        </authorList>
    </citation>
    <scope>NUCLEOTIDE SEQUENCE [LARGE SCALE GENOMIC DNA]</scope>
    <source>
        <strain evidence="2">CG08_land_8_20_14_0_20_45_16</strain>
    </source>
</reference>
<dbReference type="AlphaFoldDB" id="A0A2H0Y306"/>
<feature type="signal peptide" evidence="1">
    <location>
        <begin position="1"/>
        <end position="20"/>
    </location>
</feature>
<evidence type="ECO:0008006" key="4">
    <source>
        <dbReference type="Google" id="ProtNLM"/>
    </source>
</evidence>
<protein>
    <recommendedName>
        <fullName evidence="4">DUF2808 domain-containing protein</fullName>
    </recommendedName>
</protein>
<sequence length="200" mass="22090">MKKLSLIFALLIISSSLVLAESIVDMGPFRKVTTEVSNDKTCFAEVDSMRNFQLFALATKSGDEEYARAKYVLSNYIHANRGEKIRARVQLSIPEGSYAGFARGRSFVWAMVRSSDGTGQPIGPIVVADSRLQVDETFTPGFKTIDLETASLSEGKYVVEVWITAWTPRRSEAKYAFAGIGRGEGAGKRAQMRRISAETF</sequence>
<comment type="caution">
    <text evidence="2">The sequence shown here is derived from an EMBL/GenBank/DDBJ whole genome shotgun (WGS) entry which is preliminary data.</text>
</comment>
<organism evidence="2 3">
    <name type="scientific">Candidatus Saganbacteria bacterium CG08_land_8_20_14_0_20_45_16</name>
    <dbReference type="NCBI Taxonomy" id="2014293"/>
    <lineage>
        <taxon>Bacteria</taxon>
        <taxon>Bacillati</taxon>
        <taxon>Saganbacteria</taxon>
    </lineage>
</organism>